<feature type="domain" description="XPG N-terminal" evidence="1">
    <location>
        <begin position="1"/>
        <end position="63"/>
    </location>
</feature>
<reference evidence="2 3" key="1">
    <citation type="journal article" date="2018" name="New Phytol.">
        <title>Phylogenomics of Endogonaceae and evolution of mycorrhizas within Mucoromycota.</title>
        <authorList>
            <person name="Chang Y."/>
            <person name="Desiro A."/>
            <person name="Na H."/>
            <person name="Sandor L."/>
            <person name="Lipzen A."/>
            <person name="Clum A."/>
            <person name="Barry K."/>
            <person name="Grigoriev I.V."/>
            <person name="Martin F.M."/>
            <person name="Stajich J.E."/>
            <person name="Smith M.E."/>
            <person name="Bonito G."/>
            <person name="Spatafora J.W."/>
        </authorList>
    </citation>
    <scope>NUCLEOTIDE SEQUENCE [LARGE SCALE GENOMIC DNA]</scope>
    <source>
        <strain evidence="2 3">GMNB39</strain>
    </source>
</reference>
<evidence type="ECO:0000313" key="3">
    <source>
        <dbReference type="Proteomes" id="UP000268093"/>
    </source>
</evidence>
<dbReference type="Proteomes" id="UP000268093">
    <property type="component" value="Unassembled WGS sequence"/>
</dbReference>
<dbReference type="SUPFAM" id="SSF88723">
    <property type="entry name" value="PIN domain-like"/>
    <property type="match status" value="1"/>
</dbReference>
<dbReference type="EMBL" id="RBNI01018133">
    <property type="protein sequence ID" value="RUO97165.1"/>
    <property type="molecule type" value="Genomic_DNA"/>
</dbReference>
<accession>A0A433A394</accession>
<sequence length="63" mass="7002">MGIHGLSKVIADVAPHAIKSNEIKSYFGRKVAIDASMSIYQFMIAVRQQDGQMLTNEFGETTR</sequence>
<protein>
    <submittedName>
        <fullName evidence="2">XPG N-terminal</fullName>
    </submittedName>
</protein>
<comment type="caution">
    <text evidence="2">The sequence shown here is derived from an EMBL/GenBank/DDBJ whole genome shotgun (WGS) entry which is preliminary data.</text>
</comment>
<dbReference type="OrthoDB" id="31113at2759"/>
<gene>
    <name evidence="2" type="ORF">BC936DRAFT_140869</name>
</gene>
<evidence type="ECO:0000259" key="1">
    <source>
        <dbReference type="SMART" id="SM00485"/>
    </source>
</evidence>
<dbReference type="AlphaFoldDB" id="A0A433A394"/>
<keyword evidence="3" id="KW-1185">Reference proteome</keyword>
<name>A0A433A394_9FUNG</name>
<dbReference type="InterPro" id="IPR006085">
    <property type="entry name" value="XPG_DNA_repair_N"/>
</dbReference>
<evidence type="ECO:0000313" key="2">
    <source>
        <dbReference type="EMBL" id="RUO97165.1"/>
    </source>
</evidence>
<dbReference type="InterPro" id="IPR029060">
    <property type="entry name" value="PIN-like_dom_sf"/>
</dbReference>
<organism evidence="2 3">
    <name type="scientific">Jimgerdemannia flammicorona</name>
    <dbReference type="NCBI Taxonomy" id="994334"/>
    <lineage>
        <taxon>Eukaryota</taxon>
        <taxon>Fungi</taxon>
        <taxon>Fungi incertae sedis</taxon>
        <taxon>Mucoromycota</taxon>
        <taxon>Mucoromycotina</taxon>
        <taxon>Endogonomycetes</taxon>
        <taxon>Endogonales</taxon>
        <taxon>Endogonaceae</taxon>
        <taxon>Jimgerdemannia</taxon>
    </lineage>
</organism>
<dbReference type="Pfam" id="PF00752">
    <property type="entry name" value="XPG_N"/>
    <property type="match status" value="1"/>
</dbReference>
<proteinExistence type="predicted"/>
<dbReference type="SMART" id="SM00485">
    <property type="entry name" value="XPGN"/>
    <property type="match status" value="1"/>
</dbReference>
<dbReference type="Gene3D" id="3.40.50.1010">
    <property type="entry name" value="5'-nuclease"/>
    <property type="match status" value="1"/>
</dbReference>
<dbReference type="GO" id="GO:0004518">
    <property type="term" value="F:nuclease activity"/>
    <property type="evidence" value="ECO:0007669"/>
    <property type="project" value="InterPro"/>
</dbReference>